<dbReference type="Pfam" id="PF13450">
    <property type="entry name" value="NAD_binding_8"/>
    <property type="match status" value="1"/>
</dbReference>
<dbReference type="InterPro" id="IPR036188">
    <property type="entry name" value="FAD/NAD-bd_sf"/>
</dbReference>
<comment type="caution">
    <text evidence="1">The sequence shown here is derived from an EMBL/GenBank/DDBJ whole genome shotgun (WGS) entry which is preliminary data.</text>
</comment>
<proteinExistence type="predicted"/>
<sequence>MTGPPVKRFRRGRKRASHDVDVAIVGADIAGLTAAHVIAGSGRTVTVVDASAQASLHTMTGNTHARHIHAQTHTWAGDNDVLFLAERQS</sequence>
<name>A0ABS4TRQ9_9PSEU</name>
<dbReference type="Proteomes" id="UP001519332">
    <property type="component" value="Unassembled WGS sequence"/>
</dbReference>
<accession>A0ABS4TRQ9</accession>
<evidence type="ECO:0000313" key="1">
    <source>
        <dbReference type="EMBL" id="MBP2326630.1"/>
    </source>
</evidence>
<dbReference type="Gene3D" id="3.50.50.60">
    <property type="entry name" value="FAD/NAD(P)-binding domain"/>
    <property type="match status" value="1"/>
</dbReference>
<dbReference type="SUPFAM" id="SSF51905">
    <property type="entry name" value="FAD/NAD(P)-binding domain"/>
    <property type="match status" value="1"/>
</dbReference>
<keyword evidence="2" id="KW-1185">Reference proteome</keyword>
<protein>
    <submittedName>
        <fullName evidence="1">Flavin-dependent dehydrogenase</fullName>
    </submittedName>
</protein>
<dbReference type="EMBL" id="JAGINW010000001">
    <property type="protein sequence ID" value="MBP2326630.1"/>
    <property type="molecule type" value="Genomic_DNA"/>
</dbReference>
<gene>
    <name evidence="1" type="ORF">JOF56_007015</name>
</gene>
<dbReference type="RefSeq" id="WP_209643676.1">
    <property type="nucleotide sequence ID" value="NZ_JAGINW010000001.1"/>
</dbReference>
<evidence type="ECO:0000313" key="2">
    <source>
        <dbReference type="Proteomes" id="UP001519332"/>
    </source>
</evidence>
<organism evidence="1 2">
    <name type="scientific">Kibdelosporangium banguiense</name>
    <dbReference type="NCBI Taxonomy" id="1365924"/>
    <lineage>
        <taxon>Bacteria</taxon>
        <taxon>Bacillati</taxon>
        <taxon>Actinomycetota</taxon>
        <taxon>Actinomycetes</taxon>
        <taxon>Pseudonocardiales</taxon>
        <taxon>Pseudonocardiaceae</taxon>
        <taxon>Kibdelosporangium</taxon>
    </lineage>
</organism>
<reference evidence="1 2" key="1">
    <citation type="submission" date="2021-03" db="EMBL/GenBank/DDBJ databases">
        <title>Sequencing the genomes of 1000 actinobacteria strains.</title>
        <authorList>
            <person name="Klenk H.-P."/>
        </authorList>
    </citation>
    <scope>NUCLEOTIDE SEQUENCE [LARGE SCALE GENOMIC DNA]</scope>
    <source>
        <strain evidence="1 2">DSM 46670</strain>
    </source>
</reference>